<evidence type="ECO:0000256" key="1">
    <source>
        <dbReference type="SAM" id="Phobius"/>
    </source>
</evidence>
<sequence>MGSVFLTLGLSLMWLCGPVFGLFVQSLVGSHERSLHQPIRILCDWIGFFVVTLGLVRLDSLCLVCGFSSSLIPLPIAMLFVRKTKGRNRDSIKPREFKFLNCAKTAEGFNKNRVANAYFSPFIATGNVFGYATGSLMAGTGPPWFWTFSTSLAICGELYGGKPNEGQSYSSGVRMGAFGHDIPPHSIVSAALINFALLGAPLADQLFGGGNSPALALAALAAFASGLIAILALPRSTAQKPRTLT</sequence>
<protein>
    <submittedName>
        <fullName evidence="3">Sucrose transport protein SUC4</fullName>
    </submittedName>
</protein>
<feature type="transmembrane region" description="Helical" evidence="1">
    <location>
        <begin position="37"/>
        <end position="56"/>
    </location>
</feature>
<evidence type="ECO:0000313" key="4">
    <source>
        <dbReference type="Proteomes" id="UP000685013"/>
    </source>
</evidence>
<keyword evidence="1" id="KW-0472">Membrane</keyword>
<gene>
    <name evidence="3" type="primary">SUC4</name>
    <name evidence="3" type="ORF">SDJN03_08532</name>
</gene>
<dbReference type="Proteomes" id="UP000685013">
    <property type="component" value="Chromosome 5"/>
</dbReference>
<keyword evidence="4" id="KW-1185">Reference proteome</keyword>
<accession>A0AAV6NIZ2</accession>
<keyword evidence="1" id="KW-0812">Transmembrane</keyword>
<name>A0AAV6NIZ2_9ROSI</name>
<reference evidence="3 4" key="1">
    <citation type="journal article" date="2021" name="Hortic Res">
        <title>The domestication of Cucurbita argyrosperma as revealed by the genome of its wild relative.</title>
        <authorList>
            <person name="Barrera-Redondo J."/>
            <person name="Sanchez-de la Vega G."/>
            <person name="Aguirre-Liguori J.A."/>
            <person name="Castellanos-Morales G."/>
            <person name="Gutierrez-Guerrero Y.T."/>
            <person name="Aguirre-Dugua X."/>
            <person name="Aguirre-Planter E."/>
            <person name="Tenaillon M.I."/>
            <person name="Lira-Saade R."/>
            <person name="Eguiarte L.E."/>
        </authorList>
    </citation>
    <scope>NUCLEOTIDE SEQUENCE [LARGE SCALE GENOMIC DNA]</scope>
    <source>
        <strain evidence="3">JBR-2021</strain>
    </source>
</reference>
<comment type="caution">
    <text evidence="3">The sequence shown here is derived from an EMBL/GenBank/DDBJ whole genome shotgun (WGS) entry which is preliminary data.</text>
</comment>
<keyword evidence="1" id="KW-1133">Transmembrane helix</keyword>
<feature type="transmembrane region" description="Helical" evidence="1">
    <location>
        <begin position="214"/>
        <end position="233"/>
    </location>
</feature>
<feature type="non-terminal residue" evidence="3">
    <location>
        <position position="1"/>
    </location>
</feature>
<dbReference type="AlphaFoldDB" id="A0AAV6NIZ2"/>
<feature type="transmembrane region" description="Helical" evidence="1">
    <location>
        <begin position="61"/>
        <end position="81"/>
    </location>
</feature>
<evidence type="ECO:0000313" key="3">
    <source>
        <dbReference type="EMBL" id="KAG6598754.1"/>
    </source>
</evidence>
<feature type="signal peptide" evidence="2">
    <location>
        <begin position="1"/>
        <end position="21"/>
    </location>
</feature>
<organism evidence="3 4">
    <name type="scientific">Cucurbita argyrosperma subsp. sororia</name>
    <dbReference type="NCBI Taxonomy" id="37648"/>
    <lineage>
        <taxon>Eukaryota</taxon>
        <taxon>Viridiplantae</taxon>
        <taxon>Streptophyta</taxon>
        <taxon>Embryophyta</taxon>
        <taxon>Tracheophyta</taxon>
        <taxon>Spermatophyta</taxon>
        <taxon>Magnoliopsida</taxon>
        <taxon>eudicotyledons</taxon>
        <taxon>Gunneridae</taxon>
        <taxon>Pentapetalae</taxon>
        <taxon>rosids</taxon>
        <taxon>fabids</taxon>
        <taxon>Cucurbitales</taxon>
        <taxon>Cucurbitaceae</taxon>
        <taxon>Cucurbiteae</taxon>
        <taxon>Cucurbita</taxon>
    </lineage>
</organism>
<dbReference type="EMBL" id="JAGKQH010000005">
    <property type="protein sequence ID" value="KAG6598754.1"/>
    <property type="molecule type" value="Genomic_DNA"/>
</dbReference>
<evidence type="ECO:0000256" key="2">
    <source>
        <dbReference type="SAM" id="SignalP"/>
    </source>
</evidence>
<proteinExistence type="predicted"/>
<feature type="chain" id="PRO_5043394929" evidence="2">
    <location>
        <begin position="22"/>
        <end position="245"/>
    </location>
</feature>
<keyword evidence="2" id="KW-0732">Signal</keyword>